<proteinExistence type="predicted"/>
<dbReference type="Gene3D" id="2.170.150.80">
    <property type="entry name" value="NAC domain"/>
    <property type="match status" value="1"/>
</dbReference>
<comment type="caution">
    <text evidence="7">The sequence shown here is derived from an EMBL/GenBank/DDBJ whole genome shotgun (WGS) entry which is preliminary data.</text>
</comment>
<keyword evidence="2" id="KW-0805">Transcription regulation</keyword>
<keyword evidence="4" id="KW-0804">Transcription</keyword>
<evidence type="ECO:0000256" key="5">
    <source>
        <dbReference type="ARBA" id="ARBA00023242"/>
    </source>
</evidence>
<keyword evidence="5" id="KW-0539">Nucleus</keyword>
<evidence type="ECO:0000256" key="1">
    <source>
        <dbReference type="ARBA" id="ARBA00004123"/>
    </source>
</evidence>
<gene>
    <name evidence="7" type="ORF">DH2020_014208</name>
</gene>
<organism evidence="7 8">
    <name type="scientific">Rehmannia glutinosa</name>
    <name type="common">Chinese foxglove</name>
    <dbReference type="NCBI Taxonomy" id="99300"/>
    <lineage>
        <taxon>Eukaryota</taxon>
        <taxon>Viridiplantae</taxon>
        <taxon>Streptophyta</taxon>
        <taxon>Embryophyta</taxon>
        <taxon>Tracheophyta</taxon>
        <taxon>Spermatophyta</taxon>
        <taxon>Magnoliopsida</taxon>
        <taxon>eudicotyledons</taxon>
        <taxon>Gunneridae</taxon>
        <taxon>Pentapetalae</taxon>
        <taxon>asterids</taxon>
        <taxon>lamiids</taxon>
        <taxon>Lamiales</taxon>
        <taxon>Orobanchaceae</taxon>
        <taxon>Rehmannieae</taxon>
        <taxon>Rehmannia</taxon>
    </lineage>
</organism>
<dbReference type="InterPro" id="IPR036093">
    <property type="entry name" value="NAC_dom_sf"/>
</dbReference>
<reference evidence="7 8" key="1">
    <citation type="journal article" date="2021" name="Comput. Struct. Biotechnol. J.">
        <title>De novo genome assembly of the potent medicinal plant Rehmannia glutinosa using nanopore technology.</title>
        <authorList>
            <person name="Ma L."/>
            <person name="Dong C."/>
            <person name="Song C."/>
            <person name="Wang X."/>
            <person name="Zheng X."/>
            <person name="Niu Y."/>
            <person name="Chen S."/>
            <person name="Feng W."/>
        </authorList>
    </citation>
    <scope>NUCLEOTIDE SEQUENCE [LARGE SCALE GENOMIC DNA]</scope>
    <source>
        <strain evidence="7">DH-2019</strain>
    </source>
</reference>
<keyword evidence="3" id="KW-0238">DNA-binding</keyword>
<evidence type="ECO:0000313" key="7">
    <source>
        <dbReference type="EMBL" id="KAK6151573.1"/>
    </source>
</evidence>
<dbReference type="InterPro" id="IPR003441">
    <property type="entry name" value="NAC-dom"/>
</dbReference>
<sequence length="194" mass="22377">MEKNPTGFHPTNKEKIAYLLQKVSARPLPSDFNFISIPTVDIYGDKEPGEIFKDYENHFFSKLKKNPVNGNYIRFAASGVWQALEDGIINMIYDSEDREIGLWNMFEYRIPSNDEMERWILEEYRLTTRFKNCIKDDCTEYVFCTVTKITFESIVAEEAGHESVEVETFCNQILESDSSSSSSDVQPIDNNPPA</sequence>
<feature type="domain" description="NAC" evidence="6">
    <location>
        <begin position="2"/>
        <end position="149"/>
    </location>
</feature>
<dbReference type="Proteomes" id="UP001318860">
    <property type="component" value="Unassembled WGS sequence"/>
</dbReference>
<protein>
    <recommendedName>
        <fullName evidence="6">NAC domain-containing protein</fullName>
    </recommendedName>
</protein>
<dbReference type="PROSITE" id="PS51005">
    <property type="entry name" value="NAC"/>
    <property type="match status" value="1"/>
</dbReference>
<evidence type="ECO:0000256" key="3">
    <source>
        <dbReference type="ARBA" id="ARBA00023125"/>
    </source>
</evidence>
<dbReference type="Pfam" id="PF02365">
    <property type="entry name" value="NAM"/>
    <property type="match status" value="1"/>
</dbReference>
<evidence type="ECO:0000256" key="4">
    <source>
        <dbReference type="ARBA" id="ARBA00023163"/>
    </source>
</evidence>
<dbReference type="EMBL" id="JABTTQ020000007">
    <property type="protein sequence ID" value="KAK6151573.1"/>
    <property type="molecule type" value="Genomic_DNA"/>
</dbReference>
<name>A0ABR0WVR4_REHGL</name>
<keyword evidence="8" id="KW-1185">Reference proteome</keyword>
<evidence type="ECO:0000313" key="8">
    <source>
        <dbReference type="Proteomes" id="UP001318860"/>
    </source>
</evidence>
<dbReference type="PANTHER" id="PTHR31989">
    <property type="entry name" value="NAC DOMAIN-CONTAINING PROTEIN 82-RELATED"/>
    <property type="match status" value="1"/>
</dbReference>
<comment type="subcellular location">
    <subcellularLocation>
        <location evidence="1">Nucleus</location>
    </subcellularLocation>
</comment>
<evidence type="ECO:0000259" key="6">
    <source>
        <dbReference type="PROSITE" id="PS51005"/>
    </source>
</evidence>
<accession>A0ABR0WVR4</accession>
<evidence type="ECO:0000256" key="2">
    <source>
        <dbReference type="ARBA" id="ARBA00023015"/>
    </source>
</evidence>
<dbReference type="SUPFAM" id="SSF101941">
    <property type="entry name" value="NAC domain"/>
    <property type="match status" value="1"/>
</dbReference>